<comment type="caution">
    <text evidence="1">The sequence shown here is derived from an EMBL/GenBank/DDBJ whole genome shotgun (WGS) entry which is preliminary data.</text>
</comment>
<evidence type="ECO:0000313" key="2">
    <source>
        <dbReference type="Proteomes" id="UP001202674"/>
    </source>
</evidence>
<keyword evidence="2" id="KW-1185">Reference proteome</keyword>
<reference evidence="1 2" key="1">
    <citation type="journal article" date="2022" name="Syst. Appl. Microbiol.">
        <title>Natronocalculus amylovorans gen. nov., sp. nov., and Natranaeroarchaeum aerophilus sp. nov., dominant culturable amylolytic natronoarchaea from hypersaline soda lakes in southwestern Siberia.</title>
        <authorList>
            <person name="Sorokin D.Y."/>
            <person name="Elcheninov A.G."/>
            <person name="Khizhniak T.V."/>
            <person name="Koenen M."/>
            <person name="Bale N.J."/>
            <person name="Damste J.S.S."/>
            <person name="Kublanov I.V."/>
        </authorList>
    </citation>
    <scope>NUCLEOTIDE SEQUENCE [LARGE SCALE GENOMIC DNA]</scope>
    <source>
        <strain evidence="1 2">AArc-St1-1</strain>
    </source>
</reference>
<sequence length="109" mass="12121">MSRIRYEVTQPFGGFKQGEVLCVTARFGDWHAYDLKLEPERAEHRTKTVVVTEHDAGFGEAEILDVTARIGDWHECGLAFEPGAESTRSEGRIELTADQLSSVAKPVES</sequence>
<accession>A0AAE3FNG1</accession>
<gene>
    <name evidence="1" type="ORF">AArcSt11_00975</name>
</gene>
<organism evidence="1 2">
    <name type="scientific">Natranaeroarchaeum aerophilus</name>
    <dbReference type="NCBI Taxonomy" id="2917711"/>
    <lineage>
        <taxon>Archaea</taxon>
        <taxon>Methanobacteriati</taxon>
        <taxon>Methanobacteriota</taxon>
        <taxon>Stenosarchaea group</taxon>
        <taxon>Halobacteria</taxon>
        <taxon>Halobacteriales</taxon>
        <taxon>Natronoarchaeaceae</taxon>
        <taxon>Natranaeroarchaeum</taxon>
    </lineage>
</organism>
<dbReference type="Proteomes" id="UP001202674">
    <property type="component" value="Unassembled WGS sequence"/>
</dbReference>
<name>A0AAE3FNG1_9EURY</name>
<dbReference type="RefSeq" id="WP_250593752.1">
    <property type="nucleotide sequence ID" value="NZ_JAKRVY010000001.1"/>
</dbReference>
<evidence type="ECO:0000313" key="1">
    <source>
        <dbReference type="EMBL" id="MCL9812221.1"/>
    </source>
</evidence>
<dbReference type="EMBL" id="JAKRVY010000001">
    <property type="protein sequence ID" value="MCL9812221.1"/>
    <property type="molecule type" value="Genomic_DNA"/>
</dbReference>
<proteinExistence type="predicted"/>
<protein>
    <submittedName>
        <fullName evidence="1">Uncharacterized protein</fullName>
    </submittedName>
</protein>
<dbReference type="AlphaFoldDB" id="A0AAE3FNG1"/>